<evidence type="ECO:0000313" key="5">
    <source>
        <dbReference type="EMBL" id="MES1929997.1"/>
    </source>
</evidence>
<dbReference type="CDD" id="cd00130">
    <property type="entry name" value="PAS"/>
    <property type="match status" value="1"/>
</dbReference>
<dbReference type="InterPro" id="IPR043128">
    <property type="entry name" value="Rev_trsase/Diguanyl_cyclase"/>
</dbReference>
<dbReference type="SUPFAM" id="SSF55781">
    <property type="entry name" value="GAF domain-like"/>
    <property type="match status" value="1"/>
</dbReference>
<dbReference type="SMART" id="SM00065">
    <property type="entry name" value="GAF"/>
    <property type="match status" value="1"/>
</dbReference>
<dbReference type="EMBL" id="APND01000003">
    <property type="protein sequence ID" value="MES1929997.1"/>
    <property type="molecule type" value="Genomic_DNA"/>
</dbReference>
<dbReference type="SUPFAM" id="SSF55073">
    <property type="entry name" value="Nucleotide cyclase"/>
    <property type="match status" value="1"/>
</dbReference>
<proteinExistence type="predicted"/>
<reference evidence="5 6" key="1">
    <citation type="submission" date="2013-03" db="EMBL/GenBank/DDBJ databases">
        <title>Salinisphaera dokdonensis CL-ES53 Genome Sequencing.</title>
        <authorList>
            <person name="Li C."/>
            <person name="Lai Q."/>
            <person name="Shao Z."/>
        </authorList>
    </citation>
    <scope>NUCLEOTIDE SEQUENCE [LARGE SCALE GENOMIC DNA]</scope>
    <source>
        <strain evidence="5 6">CL-ES53</strain>
    </source>
</reference>
<dbReference type="SUPFAM" id="SSF55785">
    <property type="entry name" value="PYP-like sensor domain (PAS domain)"/>
    <property type="match status" value="1"/>
</dbReference>
<dbReference type="Gene3D" id="3.30.450.20">
    <property type="entry name" value="PAS domain"/>
    <property type="match status" value="1"/>
</dbReference>
<evidence type="ECO:0000259" key="3">
    <source>
        <dbReference type="PROSITE" id="PS50112"/>
    </source>
</evidence>
<organism evidence="5 6">
    <name type="scientific">Salinisphaera dokdonensis CL-ES53</name>
    <dbReference type="NCBI Taxonomy" id="1304272"/>
    <lineage>
        <taxon>Bacteria</taxon>
        <taxon>Pseudomonadati</taxon>
        <taxon>Pseudomonadota</taxon>
        <taxon>Gammaproteobacteria</taxon>
        <taxon>Salinisphaerales</taxon>
        <taxon>Salinisphaeraceae</taxon>
        <taxon>Salinisphaera</taxon>
    </lineage>
</organism>
<keyword evidence="6" id="KW-1185">Reference proteome</keyword>
<sequence length="480" mass="52729">MIHRSDPFADTESFPFDGESLQTVLRHMFADMPEAVLVADADRRIIMANAAATDLFRYQHDGLLGRSSADLYESSADFEEQGRTRYNRSAGGEHQSYFMRYRRGDGSVFDGETIGGAIRGTRDAGVMYLGIIRDLSSRMAADKAIAALHAITSNPEMGYEQRRGAILELGCRYFGMPIGIVSEIDADRYVIADAIDPNGGLVAGTVFPIEDTYCCHVLAAEGPFAVDRAGDSKICSHPCYRRFKLESYIGAPVALDGQVVGTLNFSSPSATGEFSQTDLDLVGMFGQWLSHELSRERDLAALHAAHAELQEAHDRLNEIATLDELTGLGNRRMLVQQFDREIERGRRQARALSVALVDFDHFKRLNDRYGHAAGDAALRLFAEMATQTLRGADAIGRWGGEEFLLLLPDTARDSAVSSLSRLLERLRLAEFHVAGERVPLSVSAGVTTSHCDETADAIIRRADEALYRAKADGRDRIASA</sequence>
<dbReference type="Pfam" id="PF01590">
    <property type="entry name" value="GAF"/>
    <property type="match status" value="1"/>
</dbReference>
<dbReference type="Gene3D" id="3.30.450.40">
    <property type="match status" value="1"/>
</dbReference>
<name>A0ABV2B377_9GAMM</name>
<protein>
    <recommendedName>
        <fullName evidence="1">diguanylate cyclase</fullName>
        <ecNumber evidence="1">2.7.7.65</ecNumber>
    </recommendedName>
</protein>
<dbReference type="InterPro" id="IPR003018">
    <property type="entry name" value="GAF"/>
</dbReference>
<dbReference type="InterPro" id="IPR050469">
    <property type="entry name" value="Diguanylate_Cyclase"/>
</dbReference>
<dbReference type="EC" id="2.7.7.65" evidence="1"/>
<feature type="domain" description="GGDEF" evidence="4">
    <location>
        <begin position="350"/>
        <end position="480"/>
    </location>
</feature>
<evidence type="ECO:0000256" key="2">
    <source>
        <dbReference type="ARBA" id="ARBA00034247"/>
    </source>
</evidence>
<dbReference type="PROSITE" id="PS50887">
    <property type="entry name" value="GGDEF"/>
    <property type="match status" value="1"/>
</dbReference>
<dbReference type="PANTHER" id="PTHR45138">
    <property type="entry name" value="REGULATORY COMPONENTS OF SENSORY TRANSDUCTION SYSTEM"/>
    <property type="match status" value="1"/>
</dbReference>
<dbReference type="InterPro" id="IPR000014">
    <property type="entry name" value="PAS"/>
</dbReference>
<gene>
    <name evidence="5" type="ORF">SADO_12104</name>
</gene>
<dbReference type="NCBIfam" id="TIGR00254">
    <property type="entry name" value="GGDEF"/>
    <property type="match status" value="1"/>
</dbReference>
<dbReference type="SMART" id="SM00267">
    <property type="entry name" value="GGDEF"/>
    <property type="match status" value="1"/>
</dbReference>
<evidence type="ECO:0000259" key="4">
    <source>
        <dbReference type="PROSITE" id="PS50887"/>
    </source>
</evidence>
<comment type="catalytic activity">
    <reaction evidence="2">
        <text>2 GTP = 3',3'-c-di-GMP + 2 diphosphate</text>
        <dbReference type="Rhea" id="RHEA:24898"/>
        <dbReference type="ChEBI" id="CHEBI:33019"/>
        <dbReference type="ChEBI" id="CHEBI:37565"/>
        <dbReference type="ChEBI" id="CHEBI:58805"/>
        <dbReference type="EC" id="2.7.7.65"/>
    </reaction>
</comment>
<accession>A0ABV2B377</accession>
<dbReference type="NCBIfam" id="TIGR00229">
    <property type="entry name" value="sensory_box"/>
    <property type="match status" value="1"/>
</dbReference>
<comment type="caution">
    <text evidence="5">The sequence shown here is derived from an EMBL/GenBank/DDBJ whole genome shotgun (WGS) entry which is preliminary data.</text>
</comment>
<dbReference type="InterPro" id="IPR029016">
    <property type="entry name" value="GAF-like_dom_sf"/>
</dbReference>
<dbReference type="InterPro" id="IPR029787">
    <property type="entry name" value="Nucleotide_cyclase"/>
</dbReference>
<dbReference type="PROSITE" id="PS50112">
    <property type="entry name" value="PAS"/>
    <property type="match status" value="1"/>
</dbReference>
<evidence type="ECO:0000256" key="1">
    <source>
        <dbReference type="ARBA" id="ARBA00012528"/>
    </source>
</evidence>
<dbReference type="InterPro" id="IPR035965">
    <property type="entry name" value="PAS-like_dom_sf"/>
</dbReference>
<evidence type="ECO:0000313" key="6">
    <source>
        <dbReference type="Proteomes" id="UP001460888"/>
    </source>
</evidence>
<dbReference type="SMART" id="SM00091">
    <property type="entry name" value="PAS"/>
    <property type="match status" value="1"/>
</dbReference>
<dbReference type="InterPro" id="IPR013767">
    <property type="entry name" value="PAS_fold"/>
</dbReference>
<dbReference type="RefSeq" id="WP_353111763.1">
    <property type="nucleotide sequence ID" value="NZ_APND01000003.1"/>
</dbReference>
<dbReference type="Pfam" id="PF00990">
    <property type="entry name" value="GGDEF"/>
    <property type="match status" value="1"/>
</dbReference>
<dbReference type="Gene3D" id="3.30.70.270">
    <property type="match status" value="1"/>
</dbReference>
<dbReference type="PANTHER" id="PTHR45138:SF9">
    <property type="entry name" value="DIGUANYLATE CYCLASE DGCM-RELATED"/>
    <property type="match status" value="1"/>
</dbReference>
<dbReference type="InterPro" id="IPR000160">
    <property type="entry name" value="GGDEF_dom"/>
</dbReference>
<dbReference type="CDD" id="cd01949">
    <property type="entry name" value="GGDEF"/>
    <property type="match status" value="1"/>
</dbReference>
<dbReference type="Pfam" id="PF00989">
    <property type="entry name" value="PAS"/>
    <property type="match status" value="1"/>
</dbReference>
<feature type="domain" description="PAS" evidence="3">
    <location>
        <begin position="21"/>
        <end position="73"/>
    </location>
</feature>
<dbReference type="Proteomes" id="UP001460888">
    <property type="component" value="Unassembled WGS sequence"/>
</dbReference>